<feature type="domain" description="FAD/NAD(P)-binding" evidence="7">
    <location>
        <begin position="10"/>
        <end position="329"/>
    </location>
</feature>
<comment type="cofactor">
    <cofactor evidence="5">
        <name>FAD</name>
        <dbReference type="ChEBI" id="CHEBI:57692"/>
    </cofactor>
    <text evidence="5">Binds 1 FAD per subunit.</text>
</comment>
<feature type="domain" description="Pyridine nucleotide-disulphide oxidoreductase dimerisation" evidence="6">
    <location>
        <begin position="353"/>
        <end position="460"/>
    </location>
</feature>
<dbReference type="Pfam" id="PF07992">
    <property type="entry name" value="Pyr_redox_2"/>
    <property type="match status" value="1"/>
</dbReference>
<dbReference type="EMBL" id="JAHLFG010000023">
    <property type="protein sequence ID" value="MBU3826249.1"/>
    <property type="molecule type" value="Genomic_DNA"/>
</dbReference>
<dbReference type="InterPro" id="IPR023753">
    <property type="entry name" value="FAD/NAD-binding_dom"/>
</dbReference>
<organism evidence="8 9">
    <name type="scientific">Candidatus Anaerobiospirillum merdipullorum</name>
    <dbReference type="NCBI Taxonomy" id="2838450"/>
    <lineage>
        <taxon>Bacteria</taxon>
        <taxon>Pseudomonadati</taxon>
        <taxon>Pseudomonadota</taxon>
        <taxon>Gammaproteobacteria</taxon>
        <taxon>Aeromonadales</taxon>
        <taxon>Succinivibrionaceae</taxon>
        <taxon>Anaerobiospirillum</taxon>
    </lineage>
</organism>
<evidence type="ECO:0000256" key="3">
    <source>
        <dbReference type="ARBA" id="ARBA00022827"/>
    </source>
</evidence>
<dbReference type="Gene3D" id="3.30.390.30">
    <property type="match status" value="1"/>
</dbReference>
<gene>
    <name evidence="8" type="ORF">IAA31_01990</name>
</gene>
<reference evidence="8" key="2">
    <citation type="submission" date="2021-04" db="EMBL/GenBank/DDBJ databases">
        <authorList>
            <person name="Gilroy R."/>
        </authorList>
    </citation>
    <scope>NUCLEOTIDE SEQUENCE</scope>
    <source>
        <strain evidence="8">687</strain>
    </source>
</reference>
<sequence>MDTQQHLDCDVLIIGAGSAGIEAYKAASEAGAFCILVERGPLGTTAQRSGDIPAALLQSAGSCVSALSRAQSCGLELSSFTLDNHEVLNALRQVRARSTTEVLSFIYKIPERQRLIGPARFLDYNRVSVGVNENESIISFKCAVIATGSSPVIPYEIGRLGGALTSNDFFEQDRLPKSLAILGSGMVGLSLGQALAHLGVEVTVFGRQSVWQFTDEQVASAARTLLQRDFALEMNAELSAVEKLNDGYGIYYLDENHYENYLKTERILCAQMRQPNLDKLNLKALDLTLNEQGLLPINERTMQSRLGHIFVAGDAANMSMNTAKARRQGRLAGYNAASYPKLREEGPKVHLALTFTNPGLAIVGLSLDEMKARARQGHHFVAAEAKLSEGRFQLQRQEGGVVRLYCDERTHRPLGAEICAAGAEHMAHFLALAFEQQLTIEELCDFDFYHPSLEEGLAQACTFARKALARTGNNAYVL</sequence>
<dbReference type="PIRSF" id="PIRSF000350">
    <property type="entry name" value="Mercury_reductase_MerA"/>
    <property type="match status" value="1"/>
</dbReference>
<dbReference type="PANTHER" id="PTHR43014:SF4">
    <property type="entry name" value="PYRIDINE NUCLEOTIDE-DISULFIDE OXIDOREDUCTASE RCLA-RELATED"/>
    <property type="match status" value="1"/>
</dbReference>
<dbReference type="InterPro" id="IPR004099">
    <property type="entry name" value="Pyr_nucl-diS_OxRdtase_dimer"/>
</dbReference>
<feature type="binding site" evidence="5">
    <location>
        <position position="314"/>
    </location>
    <ligand>
        <name>FAD</name>
        <dbReference type="ChEBI" id="CHEBI:57692"/>
    </ligand>
</feature>
<dbReference type="PANTHER" id="PTHR43014">
    <property type="entry name" value="MERCURIC REDUCTASE"/>
    <property type="match status" value="1"/>
</dbReference>
<reference evidence="8" key="1">
    <citation type="journal article" date="2021" name="PeerJ">
        <title>Extensive microbial diversity within the chicken gut microbiome revealed by metagenomics and culture.</title>
        <authorList>
            <person name="Gilroy R."/>
            <person name="Ravi A."/>
            <person name="Getino M."/>
            <person name="Pursley I."/>
            <person name="Horton D.L."/>
            <person name="Alikhan N.F."/>
            <person name="Baker D."/>
            <person name="Gharbi K."/>
            <person name="Hall N."/>
            <person name="Watson M."/>
            <person name="Adriaenssens E.M."/>
            <person name="Foster-Nyarko E."/>
            <person name="Jarju S."/>
            <person name="Secka A."/>
            <person name="Antonio M."/>
            <person name="Oren A."/>
            <person name="Chaudhuri R.R."/>
            <person name="La Ragione R."/>
            <person name="Hildebrand F."/>
            <person name="Pallen M.J."/>
        </authorList>
    </citation>
    <scope>NUCLEOTIDE SEQUENCE</scope>
    <source>
        <strain evidence="8">687</strain>
    </source>
</reference>
<keyword evidence="2" id="KW-0285">Flavoprotein</keyword>
<dbReference type="InterPro" id="IPR036188">
    <property type="entry name" value="FAD/NAD-bd_sf"/>
</dbReference>
<evidence type="ECO:0000259" key="6">
    <source>
        <dbReference type="Pfam" id="PF02852"/>
    </source>
</evidence>
<keyword evidence="5" id="KW-0547">Nucleotide-binding</keyword>
<feature type="binding site" evidence="5">
    <location>
        <begin position="147"/>
        <end position="149"/>
    </location>
    <ligand>
        <name>FAD</name>
        <dbReference type="ChEBI" id="CHEBI:57692"/>
    </ligand>
</feature>
<comment type="similarity">
    <text evidence="1">Belongs to the class-I pyridine nucleotide-disulfide oxidoreductase family.</text>
</comment>
<dbReference type="PRINTS" id="PR00411">
    <property type="entry name" value="PNDRDTASEI"/>
</dbReference>
<protein>
    <submittedName>
        <fullName evidence="8">FAD-dependent oxidoreductase</fullName>
    </submittedName>
</protein>
<name>A0A9E2NT86_9GAMM</name>
<evidence type="ECO:0000256" key="2">
    <source>
        <dbReference type="ARBA" id="ARBA00022630"/>
    </source>
</evidence>
<dbReference type="SUPFAM" id="SSF51905">
    <property type="entry name" value="FAD/NAD(P)-binding domain"/>
    <property type="match status" value="1"/>
</dbReference>
<proteinExistence type="inferred from homology"/>
<dbReference type="GO" id="GO:0003955">
    <property type="term" value="F:NAD(P)H dehydrogenase (quinone) activity"/>
    <property type="evidence" value="ECO:0007669"/>
    <property type="project" value="TreeGrafter"/>
</dbReference>
<dbReference type="Pfam" id="PF02852">
    <property type="entry name" value="Pyr_redox_dim"/>
    <property type="match status" value="1"/>
</dbReference>
<evidence type="ECO:0000256" key="4">
    <source>
        <dbReference type="PIRSR" id="PIRSR000350-2"/>
    </source>
</evidence>
<dbReference type="GO" id="GO:0050660">
    <property type="term" value="F:flavin adenine dinucleotide binding"/>
    <property type="evidence" value="ECO:0007669"/>
    <property type="project" value="TreeGrafter"/>
</dbReference>
<evidence type="ECO:0000313" key="8">
    <source>
        <dbReference type="EMBL" id="MBU3826249.1"/>
    </source>
</evidence>
<dbReference type="Gene3D" id="3.50.50.60">
    <property type="entry name" value="FAD/NAD(P)-binding domain"/>
    <property type="match status" value="2"/>
</dbReference>
<dbReference type="SUPFAM" id="SSF55424">
    <property type="entry name" value="FAD/NAD-linked reductases, dimerisation (C-terminal) domain"/>
    <property type="match status" value="1"/>
</dbReference>
<evidence type="ECO:0000259" key="7">
    <source>
        <dbReference type="Pfam" id="PF07992"/>
    </source>
</evidence>
<comment type="caution">
    <text evidence="8">The sequence shown here is derived from an EMBL/GenBank/DDBJ whole genome shotgun (WGS) entry which is preliminary data.</text>
</comment>
<evidence type="ECO:0000256" key="5">
    <source>
        <dbReference type="PIRSR" id="PIRSR000350-3"/>
    </source>
</evidence>
<dbReference type="AlphaFoldDB" id="A0A9E2NT86"/>
<evidence type="ECO:0000313" key="9">
    <source>
        <dbReference type="Proteomes" id="UP000824150"/>
    </source>
</evidence>
<dbReference type="Proteomes" id="UP000824150">
    <property type="component" value="Unassembled WGS sequence"/>
</dbReference>
<accession>A0A9E2NT86</accession>
<feature type="active site" description="Proton acceptor" evidence="4">
    <location>
        <position position="450"/>
    </location>
</feature>
<dbReference type="InterPro" id="IPR001100">
    <property type="entry name" value="Pyr_nuc-diS_OxRdtase"/>
</dbReference>
<evidence type="ECO:0000256" key="1">
    <source>
        <dbReference type="ARBA" id="ARBA00007532"/>
    </source>
</evidence>
<keyword evidence="3 5" id="KW-0274">FAD</keyword>
<dbReference type="InterPro" id="IPR016156">
    <property type="entry name" value="FAD/NAD-linked_Rdtase_dimer_sf"/>
</dbReference>
<dbReference type="PRINTS" id="PR00368">
    <property type="entry name" value="FADPNR"/>
</dbReference>